<feature type="domain" description="Amine oxidase" evidence="6">
    <location>
        <begin position="15"/>
        <end position="486"/>
    </location>
</feature>
<keyword evidence="3 5" id="KW-0125">Carotenoid biosynthesis</keyword>
<evidence type="ECO:0000256" key="2">
    <source>
        <dbReference type="ARBA" id="ARBA00006046"/>
    </source>
</evidence>
<proteinExistence type="inferred from homology"/>
<dbReference type="GO" id="GO:0016491">
    <property type="term" value="F:oxidoreductase activity"/>
    <property type="evidence" value="ECO:0007669"/>
    <property type="project" value="UniProtKB-KW"/>
</dbReference>
<evidence type="ECO:0000256" key="1">
    <source>
        <dbReference type="ARBA" id="ARBA00004829"/>
    </source>
</evidence>
<dbReference type="PRINTS" id="PR00419">
    <property type="entry name" value="ADXRDTASE"/>
</dbReference>
<dbReference type="NCBIfam" id="TIGR02734">
    <property type="entry name" value="crtI_fam"/>
    <property type="match status" value="1"/>
</dbReference>
<dbReference type="PANTHER" id="PTHR43734">
    <property type="entry name" value="PHYTOENE DESATURASE"/>
    <property type="match status" value="1"/>
</dbReference>
<accession>A0A9D7S898</accession>
<evidence type="ECO:0000259" key="6">
    <source>
        <dbReference type="Pfam" id="PF01593"/>
    </source>
</evidence>
<evidence type="ECO:0000256" key="5">
    <source>
        <dbReference type="RuleBase" id="RU362075"/>
    </source>
</evidence>
<comment type="caution">
    <text evidence="7">The sequence shown here is derived from an EMBL/GenBank/DDBJ whole genome shotgun (WGS) entry which is preliminary data.</text>
</comment>
<dbReference type="Proteomes" id="UP000808349">
    <property type="component" value="Unassembled WGS sequence"/>
</dbReference>
<reference evidence="7 8" key="1">
    <citation type="submission" date="2020-10" db="EMBL/GenBank/DDBJ databases">
        <title>Connecting structure to function with the recovery of over 1000 high-quality activated sludge metagenome-assembled genomes encoding full-length rRNA genes using long-read sequencing.</title>
        <authorList>
            <person name="Singleton C.M."/>
            <person name="Petriglieri F."/>
            <person name="Kristensen J.M."/>
            <person name="Kirkegaard R.H."/>
            <person name="Michaelsen T.Y."/>
            <person name="Andersen M.H."/>
            <person name="Karst S.M."/>
            <person name="Dueholm M.S."/>
            <person name="Nielsen P.H."/>
            <person name="Albertsen M."/>
        </authorList>
    </citation>
    <scope>NUCLEOTIDE SEQUENCE [LARGE SCALE GENOMIC DNA]</scope>
    <source>
        <strain evidence="7">Ribe_18-Q3-R11-54_BAT3C.373</strain>
    </source>
</reference>
<dbReference type="SUPFAM" id="SSF51905">
    <property type="entry name" value="FAD/NAD(P)-binding domain"/>
    <property type="match status" value="1"/>
</dbReference>
<evidence type="ECO:0000256" key="3">
    <source>
        <dbReference type="ARBA" id="ARBA00022746"/>
    </source>
</evidence>
<dbReference type="PANTHER" id="PTHR43734:SF1">
    <property type="entry name" value="PHYTOENE DESATURASE"/>
    <property type="match status" value="1"/>
</dbReference>
<dbReference type="GO" id="GO:0016117">
    <property type="term" value="P:carotenoid biosynthetic process"/>
    <property type="evidence" value="ECO:0007669"/>
    <property type="project" value="UniProtKB-KW"/>
</dbReference>
<dbReference type="Pfam" id="PF01593">
    <property type="entry name" value="Amino_oxidase"/>
    <property type="match status" value="1"/>
</dbReference>
<evidence type="ECO:0000313" key="8">
    <source>
        <dbReference type="Proteomes" id="UP000808349"/>
    </source>
</evidence>
<dbReference type="Gene3D" id="3.50.50.60">
    <property type="entry name" value="FAD/NAD(P)-binding domain"/>
    <property type="match status" value="2"/>
</dbReference>
<evidence type="ECO:0000313" key="7">
    <source>
        <dbReference type="EMBL" id="MBK9717209.1"/>
    </source>
</evidence>
<protein>
    <submittedName>
        <fullName evidence="7">Phytoene desaturase</fullName>
    </submittedName>
</protein>
<keyword evidence="4 5" id="KW-0560">Oxidoreductase</keyword>
<dbReference type="InterPro" id="IPR002937">
    <property type="entry name" value="Amino_oxidase"/>
</dbReference>
<dbReference type="EMBL" id="JADKFW010000004">
    <property type="protein sequence ID" value="MBK9717209.1"/>
    <property type="molecule type" value="Genomic_DNA"/>
</dbReference>
<comment type="similarity">
    <text evidence="2 5">Belongs to the carotenoid/retinoid oxidoreductase family.</text>
</comment>
<name>A0A9D7S898_9BACT</name>
<dbReference type="InterPro" id="IPR036188">
    <property type="entry name" value="FAD/NAD-bd_sf"/>
</dbReference>
<dbReference type="InterPro" id="IPR014105">
    <property type="entry name" value="Carotenoid/retinoid_OxRdtase"/>
</dbReference>
<evidence type="ECO:0000256" key="4">
    <source>
        <dbReference type="ARBA" id="ARBA00023002"/>
    </source>
</evidence>
<organism evidence="7 8">
    <name type="scientific">Candidatus Defluviibacterium haderslevense</name>
    <dbReference type="NCBI Taxonomy" id="2981993"/>
    <lineage>
        <taxon>Bacteria</taxon>
        <taxon>Pseudomonadati</taxon>
        <taxon>Bacteroidota</taxon>
        <taxon>Saprospiria</taxon>
        <taxon>Saprospirales</taxon>
        <taxon>Saprospiraceae</taxon>
        <taxon>Candidatus Defluviibacterium</taxon>
    </lineage>
</organism>
<sequence>MNISNRKIGIIGSGIAGMAAAIELAHAGYHVEIFEKNESPGGRGRSFTEAGFTFDMGPSWYWMPEIFESFFNEFGKSTKDYFELIRLDPSYRMLFKEGFIDAPAQMEQINRIFEDLEPGSSLFLEKFLKDAKIKYEIGMNQFVRKPASTVREYLNWKIIKNAFKLQLITSVEALIFKGVKNTKLRSWLSFPVLFLGAKPSETPALYSLMNYADFIQGTWYPKGGMVQLFLALYQLALEKGVLFHFNAPVLKIKSNHTQVQALETHQGLFPFDAIISTADYHHTDVNLLEPEFRQYSDRYWNSRVFAPSSLLFYLGFNKKLKGLLHHNLFFDADLERHGQEIYDHPQWPKDPLFYVSVPSVTDPSVAPENHENLFILIPIAPGLEDNEAIRIHYLDLIIERIEIKTNQKIKDSMIYKKSFSVNDFISEYNSFKGNAYGLSNILRQTAFLKPKIKHKSLDNLFFAGQLTHPGPGLPPSLISGQIAAKLAIKKMQA</sequence>
<gene>
    <name evidence="7" type="primary">crtI</name>
    <name evidence="7" type="ORF">IPO85_06795</name>
</gene>
<comment type="pathway">
    <text evidence="1 5">Carotenoid biosynthesis.</text>
</comment>
<dbReference type="AlphaFoldDB" id="A0A9D7S898"/>